<feature type="region of interest" description="Disordered" evidence="6">
    <location>
        <begin position="393"/>
        <end position="439"/>
    </location>
</feature>
<dbReference type="PRINTS" id="PR00499">
    <property type="entry name" value="P67PHOX"/>
</dbReference>
<feature type="domain" description="SoHo" evidence="8">
    <location>
        <begin position="347"/>
        <end position="409"/>
    </location>
</feature>
<dbReference type="InterPro" id="IPR036028">
    <property type="entry name" value="SH3-like_dom_sf"/>
</dbReference>
<evidence type="ECO:0000256" key="2">
    <source>
        <dbReference type="ARBA" id="ARBA00022443"/>
    </source>
</evidence>
<keyword evidence="2 5" id="KW-0728">SH3 domain</keyword>
<feature type="compositionally biased region" description="Polar residues" evidence="6">
    <location>
        <begin position="80"/>
        <end position="98"/>
    </location>
</feature>
<dbReference type="Ensembl" id="ENSCCRT00000183226.1">
    <property type="protein sequence ID" value="ENSCCRP00000151730.1"/>
    <property type="gene ID" value="ENSCCRG00000077823.1"/>
</dbReference>
<evidence type="ECO:0000256" key="5">
    <source>
        <dbReference type="PROSITE-ProRule" id="PRU00192"/>
    </source>
</evidence>
<protein>
    <submittedName>
        <fullName evidence="9">Sorbin and SH3 domain containing 2</fullName>
    </submittedName>
</protein>
<feature type="compositionally biased region" description="Polar residues" evidence="6">
    <location>
        <begin position="1276"/>
        <end position="1322"/>
    </location>
</feature>
<feature type="compositionally biased region" description="Pro residues" evidence="6">
    <location>
        <begin position="199"/>
        <end position="210"/>
    </location>
</feature>
<organism evidence="9 10">
    <name type="scientific">Cyprinus carpio carpio</name>
    <dbReference type="NCBI Taxonomy" id="630221"/>
    <lineage>
        <taxon>Eukaryota</taxon>
        <taxon>Metazoa</taxon>
        <taxon>Chordata</taxon>
        <taxon>Craniata</taxon>
        <taxon>Vertebrata</taxon>
        <taxon>Euteleostomi</taxon>
        <taxon>Actinopterygii</taxon>
        <taxon>Neopterygii</taxon>
        <taxon>Teleostei</taxon>
        <taxon>Ostariophysi</taxon>
        <taxon>Cypriniformes</taxon>
        <taxon>Cyprinidae</taxon>
        <taxon>Cyprininae</taxon>
        <taxon>Cyprinus</taxon>
    </lineage>
</organism>
<feature type="region of interest" description="Disordered" evidence="6">
    <location>
        <begin position="698"/>
        <end position="729"/>
    </location>
</feature>
<dbReference type="Pfam" id="PF00018">
    <property type="entry name" value="SH3_1"/>
    <property type="match status" value="1"/>
</dbReference>
<dbReference type="Proteomes" id="UP001108240">
    <property type="component" value="Unplaced"/>
</dbReference>
<reference evidence="9" key="1">
    <citation type="submission" date="2025-08" db="UniProtKB">
        <authorList>
            <consortium name="Ensembl"/>
        </authorList>
    </citation>
    <scope>IDENTIFICATION</scope>
</reference>
<reference evidence="9" key="2">
    <citation type="submission" date="2025-09" db="UniProtKB">
        <authorList>
            <consortium name="Ensembl"/>
        </authorList>
    </citation>
    <scope>IDENTIFICATION</scope>
</reference>
<accession>A0A9J8BEM7</accession>
<dbReference type="SMART" id="SM00459">
    <property type="entry name" value="Sorb"/>
    <property type="match status" value="1"/>
</dbReference>
<dbReference type="Pfam" id="PF07653">
    <property type="entry name" value="SH3_2"/>
    <property type="match status" value="1"/>
</dbReference>
<dbReference type="GeneTree" id="ENSGT00940000157056"/>
<evidence type="ECO:0000259" key="7">
    <source>
        <dbReference type="PROSITE" id="PS50002"/>
    </source>
</evidence>
<dbReference type="InterPro" id="IPR001452">
    <property type="entry name" value="SH3_domain"/>
</dbReference>
<feature type="region of interest" description="Disordered" evidence="6">
    <location>
        <begin position="268"/>
        <end position="357"/>
    </location>
</feature>
<feature type="domain" description="SH3" evidence="7">
    <location>
        <begin position="1381"/>
        <end position="1440"/>
    </location>
</feature>
<feature type="compositionally biased region" description="Basic and acidic residues" evidence="6">
    <location>
        <begin position="493"/>
        <end position="515"/>
    </location>
</feature>
<evidence type="ECO:0000256" key="1">
    <source>
        <dbReference type="ARBA" id="ARBA00004282"/>
    </source>
</evidence>
<dbReference type="Pfam" id="PF14604">
    <property type="entry name" value="SH3_9"/>
    <property type="match status" value="1"/>
</dbReference>
<feature type="region of interest" description="Disordered" evidence="6">
    <location>
        <begin position="830"/>
        <end position="851"/>
    </location>
</feature>
<feature type="compositionally biased region" description="Polar residues" evidence="6">
    <location>
        <begin position="396"/>
        <end position="414"/>
    </location>
</feature>
<feature type="region of interest" description="Disordered" evidence="6">
    <location>
        <begin position="1059"/>
        <end position="1102"/>
    </location>
</feature>
<proteinExistence type="predicted"/>
<evidence type="ECO:0000256" key="4">
    <source>
        <dbReference type="ARBA" id="ARBA00022949"/>
    </source>
</evidence>
<feature type="compositionally biased region" description="Polar residues" evidence="6">
    <location>
        <begin position="526"/>
        <end position="535"/>
    </location>
</feature>
<feature type="compositionally biased region" description="Polar residues" evidence="6">
    <location>
        <begin position="35"/>
        <end position="52"/>
    </location>
</feature>
<feature type="compositionally biased region" description="Pro residues" evidence="6">
    <location>
        <begin position="153"/>
        <end position="166"/>
    </location>
</feature>
<feature type="region of interest" description="Disordered" evidence="6">
    <location>
        <begin position="1116"/>
        <end position="1139"/>
    </location>
</feature>
<sequence length="1440" mass="160217">MGGLCDIKTPQEGEIFNMNTDSESQSKDSDLWRPGSSTSDGLRNGDVCSSSLAAKGYRSVRPTFQDKKSPTPAQEHSARSNRLLSTEDQTSCSLQAEQPYSHPPSRELERYVASVSIHINPRPQISGRHTQAPSLRPPTPPKRMDLSDSHSCPCPPLPSSAPPVPEVPALLKQTLTSQSPPNRLRLSLDFIRPDHHPETPSPGPPSPGSEPPLGQSRCSSCTQSEASTAVLEELRECGLGLEAGSRTPSPTLSPMSAVTVNMVLHSPPASTAHGQMTVNGGLSVPASPRSHFQRPFSPSTYPPPPSLSPSITAMQQARRTASESSTPIYANVDPSARVPQTDRKETTGKAPLYTGISPVDESRIPVTIRMTVDRPKDWYKTMFKQIHVVPKPENEWSGSHTATDPVTSTGTTISKQDKHAAPNAVEAHPASKTSTYRPITKSVSDSGVYGFRVPASSSLPSPLPTSASTQQRSNERQAPQRGRSTPDMNEWGPPDRKVDTRKYRAEPRSIFDYEPGKSSILEQERATSLYQPSTDRSLERPSCSAIDNKRRKSEPAAAQPRAQSSVGTTQTSVRPLELPRSSSTQRNLLTSPSSPAATRTKGGDVSNMHTAHLNGQNSNHATSESTYQKKGQNEDSFMAVSEGFSSLPEGWKTAQEHPEDWMISEETTSKLKSWSCDDLLSDGRGRKVRTHLESTGSLLHNGELEASQCSDAQESENHRERTRHRSAHDAPGFLKLYKKMHHINPQELINSTVIYSVKARIHKYESEQRKDRLTGNKGCNEEVPRDMVHNRISEFESLIQKSKSMPNLGDECLIRGSWRRASGPKRSLSIESLLDEEPQARNPPEGRPQYPKINTHVPIHIQVTSDQLQNSAIQHDYSDSEHDAVVSDLSDFIQIEGSSFCSEREFDVCSFASSESSCGLGHHHKYHRQLLSSCKGRCPASYTRFTTMIKHERAKQDRRQHLRVEESEFGLSKLAFLVSPVPFRRKNLSPLSCSRMPNSKSCMYEALDSALKDIYDHICTEKHRGNLSDNSILHRLLVELLPDIPERNSSLYVIGRSSPTVQPHSYHPQPDGMPSQDTYQSEYSRLSHSASHNHIDSNNNQRKHNFEYCYQDQDTSREYSHPDVGRHTPQSRRQTPDVREKLPARAIYDFKAQTAKELTFKKGETVYITRQIDNNWYEGEHRGHMGIFPISYVEKIPPSERHQPARPPPPAQSKEIGEAIARYNFNADTNVELSLRKGERVVLLRQVDKNWFEGKIPGTNKQGIFPVSYVDMVKKTSVQSTGQPPGPSIPTSYSSDRLNSKQGEVSQNASPRLSPLSSQMSLPFTPPSSAKYSPPSPRSTPPLPGVSQSPPPSEKPFSRQDLRSPKVKSQRQAHVHDPLQGAGEPFQALYNYMPRNEDELELKEGDVVDVMEKCDDGWFVGTSRRTKFFGTFPGNYVKRL</sequence>
<feature type="compositionally biased region" description="Polar residues" evidence="6">
    <location>
        <begin position="268"/>
        <end position="280"/>
    </location>
</feature>
<dbReference type="SMART" id="SM00326">
    <property type="entry name" value="SH3"/>
    <property type="match status" value="3"/>
</dbReference>
<evidence type="ECO:0000256" key="6">
    <source>
        <dbReference type="SAM" id="MobiDB-lite"/>
    </source>
</evidence>
<feature type="compositionally biased region" description="Polar residues" evidence="6">
    <location>
        <begin position="311"/>
        <end position="328"/>
    </location>
</feature>
<dbReference type="PROSITE" id="PS50002">
    <property type="entry name" value="SH3"/>
    <property type="match status" value="3"/>
</dbReference>
<feature type="compositionally biased region" description="Low complexity" evidence="6">
    <location>
        <begin position="454"/>
        <end position="469"/>
    </location>
</feature>
<dbReference type="Gene3D" id="2.30.30.40">
    <property type="entry name" value="SH3 Domains"/>
    <property type="match status" value="3"/>
</dbReference>
<feature type="compositionally biased region" description="Polar residues" evidence="6">
    <location>
        <begin position="1075"/>
        <end position="1100"/>
    </location>
</feature>
<feature type="compositionally biased region" description="Pro residues" evidence="6">
    <location>
        <begin position="1334"/>
        <end position="1354"/>
    </location>
</feature>
<dbReference type="CDD" id="cd11923">
    <property type="entry name" value="SH3_Sorbs2_2"/>
    <property type="match status" value="1"/>
</dbReference>
<name>A0A9J8BEM7_CYPCA</name>
<dbReference type="SUPFAM" id="SSF50044">
    <property type="entry name" value="SH3-domain"/>
    <property type="match status" value="3"/>
</dbReference>
<keyword evidence="3" id="KW-0677">Repeat</keyword>
<dbReference type="PANTHER" id="PTHR14167:SF56">
    <property type="entry name" value="SORBIN AND SH3 DOMAIN-CONTAINING PROTEIN 2"/>
    <property type="match status" value="1"/>
</dbReference>
<evidence type="ECO:0000259" key="8">
    <source>
        <dbReference type="PROSITE" id="PS50831"/>
    </source>
</evidence>
<feature type="domain" description="SH3" evidence="7">
    <location>
        <begin position="1214"/>
        <end position="1275"/>
    </location>
</feature>
<dbReference type="InterPro" id="IPR050384">
    <property type="entry name" value="Endophilin_SH3RF"/>
</dbReference>
<dbReference type="Pfam" id="PF02208">
    <property type="entry name" value="Sorb"/>
    <property type="match status" value="1"/>
</dbReference>
<feature type="region of interest" description="Disordered" evidence="6">
    <location>
        <begin position="1"/>
        <end position="221"/>
    </location>
</feature>
<feature type="compositionally biased region" description="Basic and acidic residues" evidence="6">
    <location>
        <begin position="1116"/>
        <end position="1126"/>
    </location>
</feature>
<dbReference type="PANTHER" id="PTHR14167">
    <property type="entry name" value="SH3 DOMAIN-CONTAINING"/>
    <property type="match status" value="1"/>
</dbReference>
<dbReference type="GO" id="GO:0070161">
    <property type="term" value="C:anchoring junction"/>
    <property type="evidence" value="ECO:0007669"/>
    <property type="project" value="UniProtKB-SubCell"/>
</dbReference>
<feature type="compositionally biased region" description="Polar residues" evidence="6">
    <location>
        <begin position="607"/>
        <end position="630"/>
    </location>
</feature>
<evidence type="ECO:0000313" key="9">
    <source>
        <dbReference type="Ensembl" id="ENSCCRP00000151730.1"/>
    </source>
</evidence>
<comment type="subcellular location">
    <subcellularLocation>
        <location evidence="1">Cell junction</location>
    </subcellularLocation>
</comment>
<feature type="compositionally biased region" description="Polar residues" evidence="6">
    <location>
        <begin position="580"/>
        <end position="597"/>
    </location>
</feature>
<feature type="region of interest" description="Disordered" evidence="6">
    <location>
        <begin position="453"/>
        <end position="632"/>
    </location>
</feature>
<dbReference type="PROSITE" id="PS50831">
    <property type="entry name" value="SOHO"/>
    <property type="match status" value="1"/>
</dbReference>
<keyword evidence="4" id="KW-0965">Cell junction</keyword>
<dbReference type="GO" id="GO:0005886">
    <property type="term" value="C:plasma membrane"/>
    <property type="evidence" value="ECO:0007669"/>
    <property type="project" value="TreeGrafter"/>
</dbReference>
<feature type="domain" description="SH3" evidence="7">
    <location>
        <begin position="1139"/>
        <end position="1198"/>
    </location>
</feature>
<dbReference type="FunFam" id="2.30.30.40:FF:000001">
    <property type="entry name" value="Sorbin and SH3 domain-containing protein 1 isoform 2"/>
    <property type="match status" value="1"/>
</dbReference>
<dbReference type="InterPro" id="IPR003127">
    <property type="entry name" value="SoHo_dom"/>
</dbReference>
<evidence type="ECO:0000256" key="3">
    <source>
        <dbReference type="ARBA" id="ARBA00022737"/>
    </source>
</evidence>
<feature type="region of interest" description="Disordered" evidence="6">
    <location>
        <begin position="1276"/>
        <end position="1382"/>
    </location>
</feature>
<dbReference type="PRINTS" id="PR00452">
    <property type="entry name" value="SH3DOMAIN"/>
</dbReference>
<evidence type="ECO:0000313" key="10">
    <source>
        <dbReference type="Proteomes" id="UP001108240"/>
    </source>
</evidence>
<feature type="compositionally biased region" description="Polar residues" evidence="6">
    <location>
        <begin position="561"/>
        <end position="573"/>
    </location>
</feature>
<keyword evidence="10" id="KW-1185">Reference proteome</keyword>